<evidence type="ECO:0000256" key="1">
    <source>
        <dbReference type="ARBA" id="ARBA00012499"/>
    </source>
</evidence>
<keyword evidence="4" id="KW-0732">Signal</keyword>
<evidence type="ECO:0000313" key="7">
    <source>
        <dbReference type="Proteomes" id="UP000317332"/>
    </source>
</evidence>
<dbReference type="GO" id="GO:0030091">
    <property type="term" value="P:protein repair"/>
    <property type="evidence" value="ECO:0007669"/>
    <property type="project" value="InterPro"/>
</dbReference>
<dbReference type="RefSeq" id="WP_140990996.1">
    <property type="nucleotide sequence ID" value="NZ_VHIQ01000006.1"/>
</dbReference>
<dbReference type="InterPro" id="IPR011057">
    <property type="entry name" value="Mss4-like_sf"/>
</dbReference>
<reference evidence="6 7" key="1">
    <citation type="submission" date="2019-06" db="EMBL/GenBank/DDBJ databases">
        <title>Flavobacteriaceae Paucihalobacterium erythroidium CWB-1, complete genome.</title>
        <authorList>
            <person name="Wu S."/>
        </authorList>
    </citation>
    <scope>NUCLEOTIDE SEQUENCE [LARGE SCALE GENOMIC DNA]</scope>
    <source>
        <strain evidence="6 7">CWB-1</strain>
    </source>
</reference>
<dbReference type="InterPro" id="IPR028427">
    <property type="entry name" value="Met_Sox_Rdtase_MsrB"/>
</dbReference>
<organism evidence="6 7">
    <name type="scientific">Paucihalobacter ruber</name>
    <dbReference type="NCBI Taxonomy" id="2567861"/>
    <lineage>
        <taxon>Bacteria</taxon>
        <taxon>Pseudomonadati</taxon>
        <taxon>Bacteroidota</taxon>
        <taxon>Flavobacteriia</taxon>
        <taxon>Flavobacteriales</taxon>
        <taxon>Flavobacteriaceae</taxon>
        <taxon>Paucihalobacter</taxon>
    </lineage>
</organism>
<dbReference type="EMBL" id="VHIQ01000006">
    <property type="protein sequence ID" value="TPV32501.1"/>
    <property type="molecule type" value="Genomic_DNA"/>
</dbReference>
<protein>
    <recommendedName>
        <fullName evidence="1">peptide-methionine (R)-S-oxide reductase</fullName>
        <ecNumber evidence="1">1.8.4.12</ecNumber>
    </recommendedName>
</protein>
<accession>A0A506PEY4</accession>
<dbReference type="OrthoDB" id="4174719at2"/>
<keyword evidence="2 6" id="KW-0560">Oxidoreductase</keyword>
<keyword evidence="7" id="KW-1185">Reference proteome</keyword>
<evidence type="ECO:0000259" key="5">
    <source>
        <dbReference type="PROSITE" id="PS51790"/>
    </source>
</evidence>
<feature type="signal peptide" evidence="4">
    <location>
        <begin position="1"/>
        <end position="20"/>
    </location>
</feature>
<proteinExistence type="predicted"/>
<comment type="catalytic activity">
    <reaction evidence="3">
        <text>L-methionyl-[protein] + [thioredoxin]-disulfide + H2O = L-methionyl-(R)-S-oxide-[protein] + [thioredoxin]-dithiol</text>
        <dbReference type="Rhea" id="RHEA:24164"/>
        <dbReference type="Rhea" id="RHEA-COMP:10698"/>
        <dbReference type="Rhea" id="RHEA-COMP:10700"/>
        <dbReference type="Rhea" id="RHEA-COMP:12313"/>
        <dbReference type="Rhea" id="RHEA-COMP:12314"/>
        <dbReference type="ChEBI" id="CHEBI:15377"/>
        <dbReference type="ChEBI" id="CHEBI:16044"/>
        <dbReference type="ChEBI" id="CHEBI:29950"/>
        <dbReference type="ChEBI" id="CHEBI:45764"/>
        <dbReference type="ChEBI" id="CHEBI:50058"/>
        <dbReference type="EC" id="1.8.4.12"/>
    </reaction>
</comment>
<dbReference type="NCBIfam" id="TIGR00357">
    <property type="entry name" value="peptide-methionine (R)-S-oxide reductase MsrB"/>
    <property type="match status" value="1"/>
</dbReference>
<evidence type="ECO:0000256" key="2">
    <source>
        <dbReference type="ARBA" id="ARBA00023002"/>
    </source>
</evidence>
<evidence type="ECO:0000313" key="6">
    <source>
        <dbReference type="EMBL" id="TPV32501.1"/>
    </source>
</evidence>
<dbReference type="GO" id="GO:0006979">
    <property type="term" value="P:response to oxidative stress"/>
    <property type="evidence" value="ECO:0007669"/>
    <property type="project" value="InterPro"/>
</dbReference>
<dbReference type="Pfam" id="PF01641">
    <property type="entry name" value="SelR"/>
    <property type="match status" value="1"/>
</dbReference>
<dbReference type="PANTHER" id="PTHR10173">
    <property type="entry name" value="METHIONINE SULFOXIDE REDUCTASE"/>
    <property type="match status" value="1"/>
</dbReference>
<gene>
    <name evidence="6" type="primary">msrB</name>
    <name evidence="6" type="ORF">FJ651_13155</name>
</gene>
<evidence type="ECO:0000256" key="3">
    <source>
        <dbReference type="ARBA" id="ARBA00048488"/>
    </source>
</evidence>
<feature type="domain" description="MsrB" evidence="5">
    <location>
        <begin position="36"/>
        <end position="158"/>
    </location>
</feature>
<name>A0A506PEY4_9FLAO</name>
<dbReference type="PROSITE" id="PS51790">
    <property type="entry name" value="MSRB"/>
    <property type="match status" value="1"/>
</dbReference>
<sequence>MKKIALSLLTVFLFSCNGKAQQTDEKKETFKVTKTEAEWKAQLTDLQYYVMREAGTERPWSSALNKNYDKGIYACAACKTPLFKSEHKFDSGSGWPSFDREIKGNVAFSTDYDLGYPRTEEHCASCGSHLGHVFNDGPRNTTGKRHCINGVALEFIPTNTNKP</sequence>
<dbReference type="SUPFAM" id="SSF51316">
    <property type="entry name" value="Mss4-like"/>
    <property type="match status" value="1"/>
</dbReference>
<dbReference type="PANTHER" id="PTHR10173:SF57">
    <property type="entry name" value="PEPTIDE-METHIONINE (R)-S-OXIDE REDUCTASE"/>
    <property type="match status" value="1"/>
</dbReference>
<feature type="chain" id="PRO_5021481451" description="peptide-methionine (R)-S-oxide reductase" evidence="4">
    <location>
        <begin position="21"/>
        <end position="163"/>
    </location>
</feature>
<dbReference type="GO" id="GO:0033743">
    <property type="term" value="F:peptide-methionine (R)-S-oxide reductase activity"/>
    <property type="evidence" value="ECO:0007669"/>
    <property type="project" value="UniProtKB-EC"/>
</dbReference>
<comment type="caution">
    <text evidence="6">The sequence shown here is derived from an EMBL/GenBank/DDBJ whole genome shotgun (WGS) entry which is preliminary data.</text>
</comment>
<dbReference type="GO" id="GO:0005737">
    <property type="term" value="C:cytoplasm"/>
    <property type="evidence" value="ECO:0007669"/>
    <property type="project" value="TreeGrafter"/>
</dbReference>
<dbReference type="InterPro" id="IPR002579">
    <property type="entry name" value="Met_Sox_Rdtase_MsrB_dom"/>
</dbReference>
<dbReference type="AlphaFoldDB" id="A0A506PEY4"/>
<dbReference type="Proteomes" id="UP000317332">
    <property type="component" value="Unassembled WGS sequence"/>
</dbReference>
<evidence type="ECO:0000256" key="4">
    <source>
        <dbReference type="SAM" id="SignalP"/>
    </source>
</evidence>
<dbReference type="Gene3D" id="2.170.150.20">
    <property type="entry name" value="Peptide methionine sulfoxide reductase"/>
    <property type="match status" value="1"/>
</dbReference>
<dbReference type="EC" id="1.8.4.12" evidence="1"/>
<dbReference type="PROSITE" id="PS51257">
    <property type="entry name" value="PROKAR_LIPOPROTEIN"/>
    <property type="match status" value="1"/>
</dbReference>